<comment type="caution">
    <text evidence="3">The sequence shown here is derived from an EMBL/GenBank/DDBJ whole genome shotgun (WGS) entry which is preliminary data.</text>
</comment>
<organism evidence="3 4">
    <name type="scientific">Pokkaliibacter plantistimulans</name>
    <dbReference type="NCBI Taxonomy" id="1635171"/>
    <lineage>
        <taxon>Bacteria</taxon>
        <taxon>Pseudomonadati</taxon>
        <taxon>Pseudomonadota</taxon>
        <taxon>Gammaproteobacteria</taxon>
        <taxon>Oceanospirillales</taxon>
        <taxon>Balneatrichaceae</taxon>
        <taxon>Pokkaliibacter</taxon>
    </lineage>
</organism>
<dbReference type="Pfam" id="PF11190">
    <property type="entry name" value="DUF2976"/>
    <property type="match status" value="1"/>
</dbReference>
<keyword evidence="2" id="KW-0732">Signal</keyword>
<proteinExistence type="predicted"/>
<sequence>MGKAAMQAYVVVASLLLTSSAWAALPKMEAPSTGTDGGNLATFKGYLYDALIVVGLGLATWAFLSVGSNTIATYKAWRMQKAELSELGLVAGMGVALVILVLYLANKAAAILA</sequence>
<dbReference type="InterPro" id="IPR021356">
    <property type="entry name" value="Integr_conj_element_PFL4702"/>
</dbReference>
<evidence type="ECO:0000313" key="3">
    <source>
        <dbReference type="EMBL" id="PXF30455.1"/>
    </source>
</evidence>
<feature type="transmembrane region" description="Helical" evidence="1">
    <location>
        <begin position="87"/>
        <end position="105"/>
    </location>
</feature>
<evidence type="ECO:0000256" key="1">
    <source>
        <dbReference type="SAM" id="Phobius"/>
    </source>
</evidence>
<name>A0ABX5LXT9_9GAMM</name>
<keyword evidence="1" id="KW-0812">Transmembrane</keyword>
<feature type="transmembrane region" description="Helical" evidence="1">
    <location>
        <begin position="47"/>
        <end position="66"/>
    </location>
</feature>
<keyword evidence="1" id="KW-0472">Membrane</keyword>
<gene>
    <name evidence="3" type="ORF">WH50_15295</name>
</gene>
<protein>
    <recommendedName>
        <fullName evidence="5">Conjugal transfer protein</fullName>
    </recommendedName>
</protein>
<reference evidence="3 4" key="1">
    <citation type="submission" date="2015-03" db="EMBL/GenBank/DDBJ databases">
        <authorList>
            <person name="Krishnan R."/>
            <person name="Midha S."/>
            <person name="Patil P.B."/>
            <person name="Rameshkumar N."/>
        </authorList>
    </citation>
    <scope>NUCLEOTIDE SEQUENCE [LARGE SCALE GENOMIC DNA]</scope>
    <source>
        <strain evidence="3 4">L1E11</strain>
    </source>
</reference>
<feature type="signal peptide" evidence="2">
    <location>
        <begin position="1"/>
        <end position="23"/>
    </location>
</feature>
<feature type="chain" id="PRO_5046994818" description="Conjugal transfer protein" evidence="2">
    <location>
        <begin position="24"/>
        <end position="113"/>
    </location>
</feature>
<evidence type="ECO:0008006" key="5">
    <source>
        <dbReference type="Google" id="ProtNLM"/>
    </source>
</evidence>
<dbReference type="Proteomes" id="UP000248090">
    <property type="component" value="Unassembled WGS sequence"/>
</dbReference>
<evidence type="ECO:0000313" key="4">
    <source>
        <dbReference type="Proteomes" id="UP000248090"/>
    </source>
</evidence>
<keyword evidence="4" id="KW-1185">Reference proteome</keyword>
<accession>A0ABX5LXT9</accession>
<keyword evidence="1" id="KW-1133">Transmembrane helix</keyword>
<dbReference type="NCBIfam" id="TIGR03745">
    <property type="entry name" value="conj_TIGR03745"/>
    <property type="match status" value="1"/>
</dbReference>
<evidence type="ECO:0000256" key="2">
    <source>
        <dbReference type="SAM" id="SignalP"/>
    </source>
</evidence>
<dbReference type="EMBL" id="LAPT01000076">
    <property type="protein sequence ID" value="PXF30455.1"/>
    <property type="molecule type" value="Genomic_DNA"/>
</dbReference>